<keyword evidence="3" id="KW-1185">Reference proteome</keyword>
<evidence type="ECO:0000313" key="3">
    <source>
        <dbReference type="Proteomes" id="UP001627154"/>
    </source>
</evidence>
<reference evidence="2 3" key="1">
    <citation type="journal article" date="2024" name="bioRxiv">
        <title>A reference genome for Trichogramma kaykai: A tiny desert-dwelling parasitoid wasp with competing sex-ratio distorters.</title>
        <authorList>
            <person name="Culotta J."/>
            <person name="Lindsey A.R."/>
        </authorList>
    </citation>
    <scope>NUCLEOTIDE SEQUENCE [LARGE SCALE GENOMIC DNA]</scope>
    <source>
        <strain evidence="2 3">KSX58</strain>
    </source>
</reference>
<keyword evidence="1" id="KW-0472">Membrane</keyword>
<sequence length="157" mass="18140">MSSNTSNDNSNAILQDEEDVVLEGSALHQALTSLGYNDFDYIPRYRAECSTIESDSQNPETYESNWYQNRSSVWQYFFQDDKLKMRYLEIIANSNVLLDDHALAIQGFFRDPSPSVYKQVESNYIFPLIFAIQIFLIIILFFDTEVLLNGSHTLAQQ</sequence>
<dbReference type="Proteomes" id="UP001627154">
    <property type="component" value="Unassembled WGS sequence"/>
</dbReference>
<protein>
    <submittedName>
        <fullName evidence="2">Uncharacterized protein</fullName>
    </submittedName>
</protein>
<keyword evidence="1" id="KW-0812">Transmembrane</keyword>
<dbReference type="AlphaFoldDB" id="A0ABD2VXX5"/>
<evidence type="ECO:0000256" key="1">
    <source>
        <dbReference type="SAM" id="Phobius"/>
    </source>
</evidence>
<evidence type="ECO:0000313" key="2">
    <source>
        <dbReference type="EMBL" id="KAL3385619.1"/>
    </source>
</evidence>
<keyword evidence="1" id="KW-1133">Transmembrane helix</keyword>
<feature type="transmembrane region" description="Helical" evidence="1">
    <location>
        <begin position="124"/>
        <end position="142"/>
    </location>
</feature>
<proteinExistence type="predicted"/>
<accession>A0ABD2VXX5</accession>
<gene>
    <name evidence="2" type="ORF">TKK_018687</name>
</gene>
<organism evidence="2 3">
    <name type="scientific">Trichogramma kaykai</name>
    <dbReference type="NCBI Taxonomy" id="54128"/>
    <lineage>
        <taxon>Eukaryota</taxon>
        <taxon>Metazoa</taxon>
        <taxon>Ecdysozoa</taxon>
        <taxon>Arthropoda</taxon>
        <taxon>Hexapoda</taxon>
        <taxon>Insecta</taxon>
        <taxon>Pterygota</taxon>
        <taxon>Neoptera</taxon>
        <taxon>Endopterygota</taxon>
        <taxon>Hymenoptera</taxon>
        <taxon>Apocrita</taxon>
        <taxon>Proctotrupomorpha</taxon>
        <taxon>Chalcidoidea</taxon>
        <taxon>Trichogrammatidae</taxon>
        <taxon>Trichogramma</taxon>
    </lineage>
</organism>
<comment type="caution">
    <text evidence="2">The sequence shown here is derived from an EMBL/GenBank/DDBJ whole genome shotgun (WGS) entry which is preliminary data.</text>
</comment>
<dbReference type="EMBL" id="JBJJXI010000153">
    <property type="protein sequence ID" value="KAL3385619.1"/>
    <property type="molecule type" value="Genomic_DNA"/>
</dbReference>
<name>A0ABD2VXX5_9HYME</name>